<accession>A0AAW8VYR0</accession>
<comment type="caution">
    <text evidence="1">The sequence shown here is derived from an EMBL/GenBank/DDBJ whole genome shotgun (WGS) entry which is preliminary data.</text>
</comment>
<proteinExistence type="predicted"/>
<dbReference type="AlphaFoldDB" id="A0AAW8VYR0"/>
<name>A0AAW8VYR0_LACPE</name>
<organism evidence="1 2">
    <name type="scientific">Lactiplantibacillus pentosus</name>
    <name type="common">Lactobacillus pentosus</name>
    <dbReference type="NCBI Taxonomy" id="1589"/>
    <lineage>
        <taxon>Bacteria</taxon>
        <taxon>Bacillati</taxon>
        <taxon>Bacillota</taxon>
        <taxon>Bacilli</taxon>
        <taxon>Lactobacillales</taxon>
        <taxon>Lactobacillaceae</taxon>
        <taxon>Lactiplantibacillus</taxon>
    </lineage>
</organism>
<reference evidence="1" key="1">
    <citation type="submission" date="2023-08" db="EMBL/GenBank/DDBJ databases">
        <authorList>
            <person name="Page C.A."/>
            <person name="Perez-Diaz I.M."/>
        </authorList>
    </citation>
    <scope>NUCLEOTIDE SEQUENCE</scope>
    <source>
        <strain evidence="1">7.8.46</strain>
    </source>
</reference>
<dbReference type="Pfam" id="PF22398">
    <property type="entry name" value="DUF6978"/>
    <property type="match status" value="1"/>
</dbReference>
<dbReference type="InterPro" id="IPR053916">
    <property type="entry name" value="DUF6978"/>
</dbReference>
<sequence>MAIFELSEATVQQLIQSTKYCERQLSRQDKSVGKIKDDTPVIDFTHNIEYTLHRYRHPIDPSRFSIHLRFKITNAILIRIDINNGTHTNPDGTKIGQNHMHLYRESAGPRKDAIAMPLPDDIHNISTFLLVLDAFLAYTHIKQYHKA</sequence>
<dbReference type="RefSeq" id="WP_101873830.1">
    <property type="nucleotide sequence ID" value="NZ_CP016491.1"/>
</dbReference>
<gene>
    <name evidence="1" type="ORF">RI536_12720</name>
</gene>
<evidence type="ECO:0000313" key="2">
    <source>
        <dbReference type="Proteomes" id="UP001267003"/>
    </source>
</evidence>
<dbReference type="EMBL" id="JAVLAQ010000001">
    <property type="protein sequence ID" value="MDT6990942.1"/>
    <property type="molecule type" value="Genomic_DNA"/>
</dbReference>
<protein>
    <submittedName>
        <fullName evidence="1">Uncharacterized protein</fullName>
    </submittedName>
</protein>
<dbReference type="KEGG" id="lpg:BB562_11460"/>
<evidence type="ECO:0000313" key="1">
    <source>
        <dbReference type="EMBL" id="MDT6990942.1"/>
    </source>
</evidence>
<dbReference type="Proteomes" id="UP001267003">
    <property type="component" value="Unassembled WGS sequence"/>
</dbReference>